<feature type="transmembrane region" description="Helical" evidence="6">
    <location>
        <begin position="378"/>
        <end position="396"/>
    </location>
</feature>
<dbReference type="InterPro" id="IPR025405">
    <property type="entry name" value="DUF4131"/>
</dbReference>
<feature type="transmembrane region" description="Helical" evidence="6">
    <location>
        <begin position="339"/>
        <end position="357"/>
    </location>
</feature>
<comment type="subcellular location">
    <subcellularLocation>
        <location evidence="1">Cell membrane</location>
        <topology evidence="1">Multi-pass membrane protein</topology>
    </subcellularLocation>
</comment>
<dbReference type="InterPro" id="IPR035681">
    <property type="entry name" value="ComA-like_MBL"/>
</dbReference>
<dbReference type="InterPro" id="IPR001279">
    <property type="entry name" value="Metallo-B-lactamas"/>
</dbReference>
<keyword evidence="3 6" id="KW-0812">Transmembrane</keyword>
<dbReference type="Gene3D" id="3.60.15.10">
    <property type="entry name" value="Ribonuclease Z/Hydroxyacylglutathione hydrolase-like"/>
    <property type="match status" value="1"/>
</dbReference>
<evidence type="ECO:0000313" key="8">
    <source>
        <dbReference type="EMBL" id="KRG63947.1"/>
    </source>
</evidence>
<dbReference type="NCBIfam" id="TIGR00360">
    <property type="entry name" value="ComEC_N-term"/>
    <property type="match status" value="1"/>
</dbReference>
<dbReference type="InterPro" id="IPR004477">
    <property type="entry name" value="ComEC_N"/>
</dbReference>
<feature type="domain" description="Metallo-beta-lactamase" evidence="7">
    <location>
        <begin position="516"/>
        <end position="701"/>
    </location>
</feature>
<dbReference type="EMBL" id="LDJI01000019">
    <property type="protein sequence ID" value="KRG63947.1"/>
    <property type="molecule type" value="Genomic_DNA"/>
</dbReference>
<dbReference type="NCBIfam" id="TIGR00361">
    <property type="entry name" value="ComEC_Rec2"/>
    <property type="match status" value="1"/>
</dbReference>
<dbReference type="SUPFAM" id="SSF56281">
    <property type="entry name" value="Metallo-hydrolase/oxidoreductase"/>
    <property type="match status" value="1"/>
</dbReference>
<comment type="caution">
    <text evidence="8">The sequence shown here is derived from an EMBL/GenBank/DDBJ whole genome shotgun (WGS) entry which is preliminary data.</text>
</comment>
<proteinExistence type="predicted"/>
<evidence type="ECO:0000256" key="5">
    <source>
        <dbReference type="ARBA" id="ARBA00023136"/>
    </source>
</evidence>
<sequence length="815" mass="87103">MPVFGKAVAVCFLLGICAALWAPVLLPLSMGGPLAALGIVLWWRGRLLRLAGAVVAGVGWVGLHAGWVLAAQLPFAWEGREFSVTGTVANLPEHEARRTRFQLRVDDGDANAHLQWYDDFGASSVGPRMQLHAGQRWQMRVRLRVPRGLSNPGGFDAERHALAQRISATGLVRAPGTARLLTPPSGVAAWRQHMASRIAAQVPSASSRYVQALALGDTRGLTDEDWQLLRATGLTHLIAISGFHVGMVAVCGAWLIGGIWRLLPWLGLRWPRPQAAAAGAFIAALVYAAVAGFALPTVRTVLMVAVIVLARLWRRPVDVLGSLGLAALAVLLADPLSVLSAGFWLSFAGVAWLAWCLQERTHWLRGFLSAQRVATLGLLPLSAMLFGQASLIGPLANLVAIPWWSLVVVPLAVLGTALEAVWSESGAWVWRASAGCFDLSWPLFEFLADSRFSLWWLPEPAWFALPLALLGALWMLLPNGVPGRPLAVLLWLPLLMPWRELPDAGEFELVMMDVGQGLAVLVRTQHHSLLYDAGPAVRDGFDAGERVVVPALRALGVKQLDRLVLSHGDSDHAGGVSAVQAALPVAGLHAPPGLAWPGGTDCVAGQSWEWEGVRFEFLHPVAGFPYLRNESSCVLKVGSRHGSVLLPGDVGAVIERGLVTRVRSELKAEVVVLPHHGSGNSSSAGFVAATGARLALVSAGHGNRFAHPRPEVVARWRRADAEVLGTAGSGAVRVWLRRGGLQLRERRIARSRWWDAAERARAAAILSGIEQTAMAPEGLERVGTGQGRRLADAAVVAVGGAGFGDRPGAFLEPAP</sequence>
<dbReference type="InterPro" id="IPR004797">
    <property type="entry name" value="Competence_ComEC/Rec2"/>
</dbReference>
<keyword evidence="9" id="KW-1185">Reference proteome</keyword>
<dbReference type="InterPro" id="IPR052159">
    <property type="entry name" value="Competence_DNA_uptake"/>
</dbReference>
<dbReference type="OrthoDB" id="9761531at2"/>
<organism evidence="8 9">
    <name type="scientific">Stenotrophomonas humi</name>
    <dbReference type="NCBI Taxonomy" id="405444"/>
    <lineage>
        <taxon>Bacteria</taxon>
        <taxon>Pseudomonadati</taxon>
        <taxon>Pseudomonadota</taxon>
        <taxon>Gammaproteobacteria</taxon>
        <taxon>Lysobacterales</taxon>
        <taxon>Lysobacteraceae</taxon>
        <taxon>Stenotrophomonas</taxon>
    </lineage>
</organism>
<keyword evidence="4 6" id="KW-1133">Transmembrane helix</keyword>
<evidence type="ECO:0000256" key="2">
    <source>
        <dbReference type="ARBA" id="ARBA00022475"/>
    </source>
</evidence>
<evidence type="ECO:0000313" key="9">
    <source>
        <dbReference type="Proteomes" id="UP000050864"/>
    </source>
</evidence>
<dbReference type="Pfam" id="PF03772">
    <property type="entry name" value="Competence"/>
    <property type="match status" value="1"/>
</dbReference>
<feature type="transmembrane region" description="Helical" evidence="6">
    <location>
        <begin position="402"/>
        <end position="421"/>
    </location>
</feature>
<dbReference type="Pfam" id="PF00753">
    <property type="entry name" value="Lactamase_B"/>
    <property type="match status" value="1"/>
</dbReference>
<dbReference type="RefSeq" id="WP_057633740.1">
    <property type="nucleotide sequence ID" value="NZ_LDJI01000019.1"/>
</dbReference>
<feature type="transmembrane region" description="Helical" evidence="6">
    <location>
        <begin position="317"/>
        <end position="333"/>
    </location>
</feature>
<evidence type="ECO:0000256" key="3">
    <source>
        <dbReference type="ARBA" id="ARBA00022692"/>
    </source>
</evidence>
<feature type="transmembrane region" description="Helical" evidence="6">
    <location>
        <begin position="460"/>
        <end position="477"/>
    </location>
</feature>
<protein>
    <submittedName>
        <fullName evidence="8">Transporter</fullName>
    </submittedName>
</protein>
<evidence type="ECO:0000256" key="4">
    <source>
        <dbReference type="ARBA" id="ARBA00022989"/>
    </source>
</evidence>
<dbReference type="STRING" id="405444.ABB26_10280"/>
<name>A0A0R0C3K9_9GAMM</name>
<keyword evidence="2" id="KW-1003">Cell membrane</keyword>
<reference evidence="8 9" key="1">
    <citation type="submission" date="2015-05" db="EMBL/GenBank/DDBJ databases">
        <title>Genome sequencing and analysis of members of genus Stenotrophomonas.</title>
        <authorList>
            <person name="Patil P.P."/>
            <person name="Midha S."/>
            <person name="Patil P.B."/>
        </authorList>
    </citation>
    <scope>NUCLEOTIDE SEQUENCE [LARGE SCALE GENOMIC DNA]</scope>
    <source>
        <strain evidence="8 9">DSM 18929</strain>
    </source>
</reference>
<dbReference type="GO" id="GO:0005886">
    <property type="term" value="C:plasma membrane"/>
    <property type="evidence" value="ECO:0007669"/>
    <property type="project" value="UniProtKB-SubCell"/>
</dbReference>
<dbReference type="CDD" id="cd07731">
    <property type="entry name" value="ComA-like_MBL-fold"/>
    <property type="match status" value="1"/>
</dbReference>
<gene>
    <name evidence="8" type="ORF">ABB26_10280</name>
</gene>
<dbReference type="SMART" id="SM00849">
    <property type="entry name" value="Lactamase_B"/>
    <property type="match status" value="1"/>
</dbReference>
<evidence type="ECO:0000256" key="6">
    <source>
        <dbReference type="SAM" id="Phobius"/>
    </source>
</evidence>
<dbReference type="InterPro" id="IPR036866">
    <property type="entry name" value="RibonucZ/Hydroxyglut_hydro"/>
</dbReference>
<accession>A0A0R0C3K9</accession>
<dbReference type="Pfam" id="PF13567">
    <property type="entry name" value="DUF4131"/>
    <property type="match status" value="1"/>
</dbReference>
<keyword evidence="5 6" id="KW-0472">Membrane</keyword>
<feature type="transmembrane region" description="Helical" evidence="6">
    <location>
        <begin position="47"/>
        <end position="70"/>
    </location>
</feature>
<feature type="transmembrane region" description="Helical" evidence="6">
    <location>
        <begin position="237"/>
        <end position="260"/>
    </location>
</feature>
<dbReference type="AlphaFoldDB" id="A0A0R0C3K9"/>
<evidence type="ECO:0000259" key="7">
    <source>
        <dbReference type="SMART" id="SM00849"/>
    </source>
</evidence>
<dbReference type="PATRIC" id="fig|405444.3.peg.1073"/>
<dbReference type="PANTHER" id="PTHR30619:SF1">
    <property type="entry name" value="RECOMBINATION PROTEIN 2"/>
    <property type="match status" value="1"/>
</dbReference>
<evidence type="ECO:0000256" key="1">
    <source>
        <dbReference type="ARBA" id="ARBA00004651"/>
    </source>
</evidence>
<dbReference type="Proteomes" id="UP000050864">
    <property type="component" value="Unassembled WGS sequence"/>
</dbReference>
<feature type="transmembrane region" description="Helical" evidence="6">
    <location>
        <begin position="280"/>
        <end position="310"/>
    </location>
</feature>
<dbReference type="PANTHER" id="PTHR30619">
    <property type="entry name" value="DNA INTERNALIZATION/COMPETENCE PROTEIN COMEC/REC2"/>
    <property type="match status" value="1"/>
</dbReference>
<dbReference type="GO" id="GO:0030420">
    <property type="term" value="P:establishment of competence for transformation"/>
    <property type="evidence" value="ECO:0007669"/>
    <property type="project" value="InterPro"/>
</dbReference>